<protein>
    <submittedName>
        <fullName evidence="9">Sugar ABC transporter permease</fullName>
    </submittedName>
</protein>
<accession>A0ABZ2YCI5</accession>
<evidence type="ECO:0000256" key="6">
    <source>
        <dbReference type="ARBA" id="ARBA00023136"/>
    </source>
</evidence>
<comment type="similarity">
    <text evidence="7">Belongs to the binding-protein-dependent transport system permease family.</text>
</comment>
<keyword evidence="6 7" id="KW-0472">Membrane</keyword>
<sequence length="290" mass="32271">MKIRQREGLVAYTFLLPALAIVLSMVALPLVMSLYLCFTDTRIDRPGKFIGIENFRFLWQSDVFWTTVYNSILFTFASVVLKLLIGLGVALLLFQPQFKNKWIRAIVLLPWVIPSVFGILGWLWILDPLYGSLNWILTHLGLSKIPWLASPFWARFSVILVNTWRGVPFFAIGLLGGLVGIPKEIYEAAEVDGASPLKKFWAITLPLLKPPLLVITLFSIVMTISDFSIVYILTRGGPVNATQVFATLAYQYGLSGGKLGMGAAISLFMFPFLLVSAAIMLGIISKGETY</sequence>
<evidence type="ECO:0000256" key="4">
    <source>
        <dbReference type="ARBA" id="ARBA00022692"/>
    </source>
</evidence>
<gene>
    <name evidence="9" type="ORF">QBE54_07765</name>
</gene>
<feature type="transmembrane region" description="Helical" evidence="7">
    <location>
        <begin position="72"/>
        <end position="94"/>
    </location>
</feature>
<dbReference type="PANTHER" id="PTHR43005:SF1">
    <property type="entry name" value="SPERMIDINE_PUTRESCINE TRANSPORT SYSTEM PERMEASE PROTEIN"/>
    <property type="match status" value="1"/>
</dbReference>
<evidence type="ECO:0000256" key="2">
    <source>
        <dbReference type="ARBA" id="ARBA00022448"/>
    </source>
</evidence>
<dbReference type="EMBL" id="CP121689">
    <property type="protein sequence ID" value="WZL75484.1"/>
    <property type="molecule type" value="Genomic_DNA"/>
</dbReference>
<dbReference type="Gene3D" id="1.10.3720.10">
    <property type="entry name" value="MetI-like"/>
    <property type="match status" value="1"/>
</dbReference>
<dbReference type="PROSITE" id="PS50928">
    <property type="entry name" value="ABC_TM1"/>
    <property type="match status" value="1"/>
</dbReference>
<feature type="transmembrane region" description="Helical" evidence="7">
    <location>
        <begin position="12"/>
        <end position="36"/>
    </location>
</feature>
<feature type="transmembrane region" description="Helical" evidence="7">
    <location>
        <begin position="259"/>
        <end position="284"/>
    </location>
</feature>
<dbReference type="PANTHER" id="PTHR43005">
    <property type="entry name" value="BLR7065 PROTEIN"/>
    <property type="match status" value="1"/>
</dbReference>
<evidence type="ECO:0000313" key="9">
    <source>
        <dbReference type="EMBL" id="WZL75484.1"/>
    </source>
</evidence>
<evidence type="ECO:0000256" key="5">
    <source>
        <dbReference type="ARBA" id="ARBA00022989"/>
    </source>
</evidence>
<evidence type="ECO:0000256" key="7">
    <source>
        <dbReference type="RuleBase" id="RU363032"/>
    </source>
</evidence>
<keyword evidence="10" id="KW-1185">Reference proteome</keyword>
<comment type="subcellular location">
    <subcellularLocation>
        <location evidence="1 7">Cell membrane</location>
        <topology evidence="1 7">Multi-pass membrane protein</topology>
    </subcellularLocation>
</comment>
<dbReference type="RefSeq" id="WP_369017631.1">
    <property type="nucleotide sequence ID" value="NZ_CP121689.1"/>
</dbReference>
<organism evidence="9 10">
    <name type="scientific">Thermatribacter velox</name>
    <dbReference type="NCBI Taxonomy" id="3039681"/>
    <lineage>
        <taxon>Bacteria</taxon>
        <taxon>Pseudomonadati</taxon>
        <taxon>Atribacterota</taxon>
        <taxon>Atribacteria</taxon>
        <taxon>Atribacterales</taxon>
        <taxon>Thermatribacteraceae</taxon>
        <taxon>Thermatribacter</taxon>
    </lineage>
</organism>
<keyword evidence="3" id="KW-1003">Cell membrane</keyword>
<dbReference type="SUPFAM" id="SSF161098">
    <property type="entry name" value="MetI-like"/>
    <property type="match status" value="1"/>
</dbReference>
<evidence type="ECO:0000259" key="8">
    <source>
        <dbReference type="PROSITE" id="PS50928"/>
    </source>
</evidence>
<dbReference type="InterPro" id="IPR000515">
    <property type="entry name" value="MetI-like"/>
</dbReference>
<keyword evidence="5 7" id="KW-1133">Transmembrane helix</keyword>
<name>A0ABZ2YCI5_9BACT</name>
<keyword evidence="4 7" id="KW-0812">Transmembrane</keyword>
<dbReference type="CDD" id="cd06261">
    <property type="entry name" value="TM_PBP2"/>
    <property type="match status" value="1"/>
</dbReference>
<keyword evidence="2 7" id="KW-0813">Transport</keyword>
<evidence type="ECO:0000313" key="10">
    <source>
        <dbReference type="Proteomes" id="UP001461341"/>
    </source>
</evidence>
<feature type="domain" description="ABC transmembrane type-1" evidence="8">
    <location>
        <begin position="68"/>
        <end position="280"/>
    </location>
</feature>
<dbReference type="Proteomes" id="UP001461341">
    <property type="component" value="Chromosome"/>
</dbReference>
<evidence type="ECO:0000256" key="3">
    <source>
        <dbReference type="ARBA" id="ARBA00022475"/>
    </source>
</evidence>
<reference evidence="9 10" key="1">
    <citation type="submission" date="2023-03" db="EMBL/GenBank/DDBJ databases">
        <title>Novel Species.</title>
        <authorList>
            <person name="Ma S."/>
        </authorList>
    </citation>
    <scope>NUCLEOTIDE SEQUENCE [LARGE SCALE GENOMIC DNA]</scope>
    <source>
        <strain evidence="9 10">B11</strain>
    </source>
</reference>
<feature type="transmembrane region" description="Helical" evidence="7">
    <location>
        <begin position="106"/>
        <end position="125"/>
    </location>
</feature>
<dbReference type="InterPro" id="IPR035906">
    <property type="entry name" value="MetI-like_sf"/>
</dbReference>
<dbReference type="Pfam" id="PF00528">
    <property type="entry name" value="BPD_transp_1"/>
    <property type="match status" value="1"/>
</dbReference>
<evidence type="ECO:0000256" key="1">
    <source>
        <dbReference type="ARBA" id="ARBA00004651"/>
    </source>
</evidence>
<proteinExistence type="inferred from homology"/>